<evidence type="ECO:0000259" key="5">
    <source>
        <dbReference type="Pfam" id="PF03176"/>
    </source>
</evidence>
<evidence type="ECO:0000313" key="6">
    <source>
        <dbReference type="EMBL" id="EUA93784.1"/>
    </source>
</evidence>
<comment type="caution">
    <text evidence="6">The sequence shown here is derived from an EMBL/GenBank/DDBJ whole genome shotgun (WGS) entry which is preliminary data.</text>
</comment>
<sequence length="101" mass="11337">MFGESRSDSVALILLEGRQPLGADAHEYYDDLVTRLRADTVHVQNVQDFWGDPLTEGSAQSLDGKAAYLQLYLSGTSATHWPTSRSGRCGRLWMRARRRPV</sequence>
<organism evidence="6 7">
    <name type="scientific">Mycobacterium ulcerans str. Harvey</name>
    <dbReference type="NCBI Taxonomy" id="1299332"/>
    <lineage>
        <taxon>Bacteria</taxon>
        <taxon>Bacillati</taxon>
        <taxon>Actinomycetota</taxon>
        <taxon>Actinomycetes</taxon>
        <taxon>Mycobacteriales</taxon>
        <taxon>Mycobacteriaceae</taxon>
        <taxon>Mycobacterium</taxon>
        <taxon>Mycobacterium ulcerans group</taxon>
    </lineage>
</organism>
<keyword evidence="4" id="KW-0472">Membrane</keyword>
<feature type="domain" description="Membrane transport protein MMPL" evidence="5">
    <location>
        <begin position="3"/>
        <end position="80"/>
    </location>
</feature>
<dbReference type="Pfam" id="PF03176">
    <property type="entry name" value="MMPL"/>
    <property type="match status" value="1"/>
</dbReference>
<name>A0ABP3AS45_MYCUL</name>
<evidence type="ECO:0000256" key="2">
    <source>
        <dbReference type="ARBA" id="ARBA00022692"/>
    </source>
</evidence>
<gene>
    <name evidence="6" type="ORF">I551_8950</name>
</gene>
<accession>A0ABP3AS45</accession>
<dbReference type="Proteomes" id="UP000020681">
    <property type="component" value="Unassembled WGS sequence"/>
</dbReference>
<keyword evidence="3" id="KW-1133">Transmembrane helix</keyword>
<dbReference type="EMBL" id="JAOL01000042">
    <property type="protein sequence ID" value="EUA93784.1"/>
    <property type="molecule type" value="Genomic_DNA"/>
</dbReference>
<evidence type="ECO:0000313" key="7">
    <source>
        <dbReference type="Proteomes" id="UP000020681"/>
    </source>
</evidence>
<evidence type="ECO:0000256" key="1">
    <source>
        <dbReference type="ARBA" id="ARBA00004141"/>
    </source>
</evidence>
<keyword evidence="7" id="KW-1185">Reference proteome</keyword>
<evidence type="ECO:0000256" key="3">
    <source>
        <dbReference type="ARBA" id="ARBA00022989"/>
    </source>
</evidence>
<dbReference type="InterPro" id="IPR004869">
    <property type="entry name" value="MMPL_dom"/>
</dbReference>
<keyword evidence="2" id="KW-0812">Transmembrane</keyword>
<reference evidence="6 7" key="1">
    <citation type="submission" date="2014-01" db="EMBL/GenBank/DDBJ databases">
        <authorList>
            <person name="Dobos K."/>
            <person name="Lenaerts A."/>
            <person name="Ordway D."/>
            <person name="DeGroote M.A."/>
            <person name="Parker T."/>
            <person name="Sizemore C."/>
            <person name="Tallon L.J."/>
            <person name="Sadzewicz L.K."/>
            <person name="Sengamalay N."/>
            <person name="Fraser C.M."/>
            <person name="Hine E."/>
            <person name="Shefchek K.A."/>
            <person name="Das S.P."/>
            <person name="Tettelin H."/>
        </authorList>
    </citation>
    <scope>NUCLEOTIDE SEQUENCE [LARGE SCALE GENOMIC DNA]</scope>
    <source>
        <strain evidence="6 7">Harvey</strain>
    </source>
</reference>
<proteinExistence type="predicted"/>
<protein>
    <submittedName>
        <fullName evidence="6">MMPL family protein</fullName>
    </submittedName>
</protein>
<evidence type="ECO:0000256" key="4">
    <source>
        <dbReference type="ARBA" id="ARBA00023136"/>
    </source>
</evidence>
<comment type="subcellular location">
    <subcellularLocation>
        <location evidence="1">Membrane</location>
        <topology evidence="1">Multi-pass membrane protein</topology>
    </subcellularLocation>
</comment>